<dbReference type="Proteomes" id="UP000230842">
    <property type="component" value="Unassembled WGS sequence"/>
</dbReference>
<protein>
    <submittedName>
        <fullName evidence="2">Putative superfamily III holin-X</fullName>
    </submittedName>
</protein>
<keyword evidence="1" id="KW-0472">Membrane</keyword>
<gene>
    <name evidence="2" type="ORF">CLV56_1616</name>
</gene>
<dbReference type="AlphaFoldDB" id="A0A0B2BJU6"/>
<accession>A0A0B2BJU6</accession>
<dbReference type="EMBL" id="PGEZ01000001">
    <property type="protein sequence ID" value="PJJ57388.1"/>
    <property type="molecule type" value="Genomic_DNA"/>
</dbReference>
<keyword evidence="3" id="KW-1185">Reference proteome</keyword>
<dbReference type="RefSeq" id="WP_039350485.1">
    <property type="nucleotide sequence ID" value="NZ_PGEZ01000001.1"/>
</dbReference>
<organism evidence="2 3">
    <name type="scientific">Mumia flava</name>
    <dbReference type="NCBI Taxonomy" id="1348852"/>
    <lineage>
        <taxon>Bacteria</taxon>
        <taxon>Bacillati</taxon>
        <taxon>Actinomycetota</taxon>
        <taxon>Actinomycetes</taxon>
        <taxon>Propionibacteriales</taxon>
        <taxon>Nocardioidaceae</taxon>
        <taxon>Mumia</taxon>
    </lineage>
</organism>
<comment type="caution">
    <text evidence="2">The sequence shown here is derived from an EMBL/GenBank/DDBJ whole genome shotgun (WGS) entry which is preliminary data.</text>
</comment>
<evidence type="ECO:0000313" key="3">
    <source>
        <dbReference type="Proteomes" id="UP000230842"/>
    </source>
</evidence>
<sequence>MSEPGVPASPEASQEPTIGQLVADASRDLSTVVRTEIALAKSEVKVSAKSGAVGAGFLAAVAVLMLFVITMLSMAGGFFLAWVFDHDVSIAFTWGFLIMTGIWLLVVVICALIGIRMVKKVRAPERTIATVKEIPGALKGQGQPAATPSTD</sequence>
<keyword evidence="1" id="KW-0812">Transmembrane</keyword>
<reference evidence="2 3" key="1">
    <citation type="submission" date="2017-11" db="EMBL/GenBank/DDBJ databases">
        <title>Genomic Encyclopedia of Archaeal and Bacterial Type Strains, Phase II (KMG-II): From Individual Species to Whole Genera.</title>
        <authorList>
            <person name="Goeker M."/>
        </authorList>
    </citation>
    <scope>NUCLEOTIDE SEQUENCE [LARGE SCALE GENOMIC DNA]</scope>
    <source>
        <strain evidence="2 3">DSM 27763</strain>
    </source>
</reference>
<name>A0A0B2BJU6_9ACTN</name>
<evidence type="ECO:0000313" key="2">
    <source>
        <dbReference type="EMBL" id="PJJ57388.1"/>
    </source>
</evidence>
<proteinExistence type="predicted"/>
<dbReference type="InterPro" id="IPR009937">
    <property type="entry name" value="Phage_holin_3_6"/>
</dbReference>
<evidence type="ECO:0000256" key="1">
    <source>
        <dbReference type="SAM" id="Phobius"/>
    </source>
</evidence>
<dbReference type="Pfam" id="PF07332">
    <property type="entry name" value="Phage_holin_3_6"/>
    <property type="match status" value="1"/>
</dbReference>
<feature type="transmembrane region" description="Helical" evidence="1">
    <location>
        <begin position="90"/>
        <end position="115"/>
    </location>
</feature>
<feature type="transmembrane region" description="Helical" evidence="1">
    <location>
        <begin position="51"/>
        <end position="84"/>
    </location>
</feature>
<dbReference type="OrthoDB" id="3826923at2"/>
<keyword evidence="1" id="KW-1133">Transmembrane helix</keyword>